<proteinExistence type="predicted"/>
<sequence length="267" mass="29337">MEQPTKVPQSFYFTVVKPMVKRLLLPLMRGGGRIVSPYPLVSKEPRRVEPPQLKLDATPKQNSNTQKSAVPTAAAYEKCSSYFLFNSVCNDMALNIISILLKGNDDVVQWQCKQNGADIVNPQSSGRTRRHSMSLLLKSGKRKVTALISTSKPFPLASDPKGLTAFAYAYYSSVPTTPDKRIDTKHGVYVHRAVKIARACQAAVQVAGPYLVPAILSALWVFCGKSQPGGKIDKPTTTTTPNSGPAAELKFWQKRGSYIFCSGKYDH</sequence>
<reference evidence="2 3" key="1">
    <citation type="submission" date="2021-06" db="EMBL/GenBank/DDBJ databases">
        <title>Caerostris extrusa draft genome.</title>
        <authorList>
            <person name="Kono N."/>
            <person name="Arakawa K."/>
        </authorList>
    </citation>
    <scope>NUCLEOTIDE SEQUENCE [LARGE SCALE GENOMIC DNA]</scope>
</reference>
<dbReference type="Proteomes" id="UP001054945">
    <property type="component" value="Unassembled WGS sequence"/>
</dbReference>
<dbReference type="EMBL" id="BPLR01021588">
    <property type="protein sequence ID" value="GIX91524.1"/>
    <property type="molecule type" value="Genomic_DNA"/>
</dbReference>
<feature type="compositionally biased region" description="Polar residues" evidence="1">
    <location>
        <begin position="59"/>
        <end position="69"/>
    </location>
</feature>
<dbReference type="AlphaFoldDB" id="A0AAV4P3C3"/>
<protein>
    <submittedName>
        <fullName evidence="2">Uncharacterized protein</fullName>
    </submittedName>
</protein>
<name>A0AAV4P3C3_CAEEX</name>
<feature type="region of interest" description="Disordered" evidence="1">
    <location>
        <begin position="46"/>
        <end position="69"/>
    </location>
</feature>
<evidence type="ECO:0000313" key="3">
    <source>
        <dbReference type="Proteomes" id="UP001054945"/>
    </source>
</evidence>
<organism evidence="2 3">
    <name type="scientific">Caerostris extrusa</name>
    <name type="common">Bark spider</name>
    <name type="synonym">Caerostris bankana</name>
    <dbReference type="NCBI Taxonomy" id="172846"/>
    <lineage>
        <taxon>Eukaryota</taxon>
        <taxon>Metazoa</taxon>
        <taxon>Ecdysozoa</taxon>
        <taxon>Arthropoda</taxon>
        <taxon>Chelicerata</taxon>
        <taxon>Arachnida</taxon>
        <taxon>Araneae</taxon>
        <taxon>Araneomorphae</taxon>
        <taxon>Entelegynae</taxon>
        <taxon>Araneoidea</taxon>
        <taxon>Araneidae</taxon>
        <taxon>Caerostris</taxon>
    </lineage>
</organism>
<comment type="caution">
    <text evidence="2">The sequence shown here is derived from an EMBL/GenBank/DDBJ whole genome shotgun (WGS) entry which is preliminary data.</text>
</comment>
<evidence type="ECO:0000256" key="1">
    <source>
        <dbReference type="SAM" id="MobiDB-lite"/>
    </source>
</evidence>
<gene>
    <name evidence="2" type="ORF">CEXT_755271</name>
</gene>
<evidence type="ECO:0000313" key="2">
    <source>
        <dbReference type="EMBL" id="GIX91524.1"/>
    </source>
</evidence>
<accession>A0AAV4P3C3</accession>
<keyword evidence="3" id="KW-1185">Reference proteome</keyword>